<comment type="caution">
    <text evidence="1">The sequence shown here is derived from an EMBL/GenBank/DDBJ whole genome shotgun (WGS) entry which is preliminary data.</text>
</comment>
<evidence type="ECO:0000313" key="1">
    <source>
        <dbReference type="EMBL" id="GLC31662.1"/>
    </source>
</evidence>
<organism evidence="1 2">
    <name type="scientific">Clostridium omnivorum</name>
    <dbReference type="NCBI Taxonomy" id="1604902"/>
    <lineage>
        <taxon>Bacteria</taxon>
        <taxon>Bacillati</taxon>
        <taxon>Bacillota</taxon>
        <taxon>Clostridia</taxon>
        <taxon>Eubacteriales</taxon>
        <taxon>Clostridiaceae</taxon>
        <taxon>Clostridium</taxon>
    </lineage>
</organism>
<dbReference type="EMBL" id="BRXR01000001">
    <property type="protein sequence ID" value="GLC31662.1"/>
    <property type="molecule type" value="Genomic_DNA"/>
</dbReference>
<dbReference type="Proteomes" id="UP001208567">
    <property type="component" value="Unassembled WGS sequence"/>
</dbReference>
<evidence type="ECO:0000313" key="2">
    <source>
        <dbReference type="Proteomes" id="UP001208567"/>
    </source>
</evidence>
<protein>
    <recommendedName>
        <fullName evidence="3">HEAT repeat domain-containing protein</fullName>
    </recommendedName>
</protein>
<sequence length="431" mass="50151">MRITDFFKAKDIMDKIITRAKSTEKDVVDKLIDRLQCSDEDKRENALDVLSSMDLTVAEGIKVLEAAKKSYPKSKFDWKDISTDLIDICANRPYSEYVLKIDDIYDRLNAKAKNSALNFLAKYESEQAIITYLKLLEKDYEKMDRLPSGSLNKKPRNGDILFPGLLKFVDNKNITVDIYMILLTYFSNGVVRAEQIENSKAMIVKDIVEMSQRIMSFELQDSRSFWNNGEYLDLRYEAGVYFDLAGYINSPEVILALRNIMQVKDMRLKMFAAVSLIRLGKTISPEDALEIAADSEVRNWFYINLEKLEKEDIFPEQYRTQHAFAESNMVDWLIYPTELGRVPDYIELMNVFDNEEEEYYLFRFKCNNDEDGWLAGVSGPYEKDEIPTTSAGGYTFSHFEKWESKTPEEHLNAIVENISEYWMKRAEELEA</sequence>
<dbReference type="RefSeq" id="WP_264850992.1">
    <property type="nucleotide sequence ID" value="NZ_BRXR01000001.1"/>
</dbReference>
<evidence type="ECO:0008006" key="3">
    <source>
        <dbReference type="Google" id="ProtNLM"/>
    </source>
</evidence>
<proteinExistence type="predicted"/>
<gene>
    <name evidence="1" type="ORF">bsdE14_30720</name>
</gene>
<keyword evidence="2" id="KW-1185">Reference proteome</keyword>
<reference evidence="1 2" key="1">
    <citation type="journal article" date="2024" name="Int. J. Syst. Evol. Microbiol.">
        <title>Clostridium omnivorum sp. nov., isolated from anoxic soil under the treatment of reductive soil disinfestation.</title>
        <authorList>
            <person name="Ueki A."/>
            <person name="Tonouchi A."/>
            <person name="Kaku N."/>
            <person name="Honma S."/>
            <person name="Ueki K."/>
        </authorList>
    </citation>
    <scope>NUCLEOTIDE SEQUENCE [LARGE SCALE GENOMIC DNA]</scope>
    <source>
        <strain evidence="1 2">E14</strain>
    </source>
</reference>
<name>A0ABQ5N8S9_9CLOT</name>
<accession>A0ABQ5N8S9</accession>